<proteinExistence type="inferred from homology"/>
<gene>
    <name evidence="9" type="ORF">P0082_01995</name>
</gene>
<sequence>MSGHSKWSTIKHKKGAADAKRGKVFTKLIKEITVAARMGGGDIDSNPRLRTTLIKARTANMPKDNIERAIKKGAGGSEGVEYLELQYEAYAPGGVGLLIEALTENKNRTAADVRSVLGKGNGSLAAAGAVSFQFRRKGVIAFDLEQTDFDKLFEVALEAGAEDVADSGEVYTDPAEFETVLGALEQKNFSWLSAEIEWVADNSLALSHEDTKKVLNLIERLEDCDDVQSVACNLEIPKDFDPDSV</sequence>
<name>A0ABY8MI05_9SPIO</name>
<dbReference type="Proteomes" id="UP001228690">
    <property type="component" value="Chromosome"/>
</dbReference>
<dbReference type="NCBIfam" id="NF009044">
    <property type="entry name" value="PRK12378.1"/>
    <property type="match status" value="1"/>
</dbReference>
<dbReference type="InterPro" id="IPR049083">
    <property type="entry name" value="TACO1_YebC_N"/>
</dbReference>
<dbReference type="InterPro" id="IPR002876">
    <property type="entry name" value="Transcrip_reg_TACO1-like"/>
</dbReference>
<dbReference type="PANTHER" id="PTHR12532:SF6">
    <property type="entry name" value="TRANSCRIPTIONAL REGULATORY PROTEIN YEBC-RELATED"/>
    <property type="match status" value="1"/>
</dbReference>
<dbReference type="RefSeq" id="WP_326927843.1">
    <property type="nucleotide sequence ID" value="NZ_CP123443.1"/>
</dbReference>
<dbReference type="SUPFAM" id="SSF75625">
    <property type="entry name" value="YebC-like"/>
    <property type="match status" value="1"/>
</dbReference>
<evidence type="ECO:0000259" key="8">
    <source>
        <dbReference type="Pfam" id="PF20772"/>
    </source>
</evidence>
<dbReference type="NCBIfam" id="TIGR01033">
    <property type="entry name" value="YebC/PmpR family DNA-binding transcriptional regulator"/>
    <property type="match status" value="1"/>
</dbReference>
<feature type="domain" description="TACO1/YebC-like second and third" evidence="7">
    <location>
        <begin position="83"/>
        <end position="234"/>
    </location>
</feature>
<keyword evidence="10" id="KW-1185">Reference proteome</keyword>
<keyword evidence="3 6" id="KW-0805">Transcription regulation</keyword>
<evidence type="ECO:0000256" key="1">
    <source>
        <dbReference type="ARBA" id="ARBA00008724"/>
    </source>
</evidence>
<evidence type="ECO:0000313" key="9">
    <source>
        <dbReference type="EMBL" id="WGK69657.1"/>
    </source>
</evidence>
<dbReference type="NCBIfam" id="NF001030">
    <property type="entry name" value="PRK00110.1"/>
    <property type="match status" value="1"/>
</dbReference>
<comment type="subcellular location">
    <subcellularLocation>
        <location evidence="6">Cytoplasm</location>
    </subcellularLocation>
</comment>
<dbReference type="Gene3D" id="3.30.70.980">
    <property type="match status" value="2"/>
</dbReference>
<evidence type="ECO:0000313" key="10">
    <source>
        <dbReference type="Proteomes" id="UP001228690"/>
    </source>
</evidence>
<keyword evidence="4 6" id="KW-0238">DNA-binding</keyword>
<dbReference type="PANTHER" id="PTHR12532">
    <property type="entry name" value="TRANSLATIONAL ACTIVATOR OF CYTOCHROME C OXIDASE 1"/>
    <property type="match status" value="1"/>
</dbReference>
<evidence type="ECO:0000256" key="4">
    <source>
        <dbReference type="ARBA" id="ARBA00023125"/>
    </source>
</evidence>
<dbReference type="InterPro" id="IPR048300">
    <property type="entry name" value="TACO1_YebC-like_2nd/3rd_dom"/>
</dbReference>
<dbReference type="GO" id="GO:0003677">
    <property type="term" value="F:DNA binding"/>
    <property type="evidence" value="ECO:0007669"/>
    <property type="project" value="UniProtKB-KW"/>
</dbReference>
<dbReference type="InterPro" id="IPR017856">
    <property type="entry name" value="Integrase-like_N"/>
</dbReference>
<dbReference type="EMBL" id="CP123443">
    <property type="protein sequence ID" value="WGK69657.1"/>
    <property type="molecule type" value="Genomic_DNA"/>
</dbReference>
<protein>
    <recommendedName>
        <fullName evidence="6">Probable transcriptional regulatory protein P0082_01995</fullName>
    </recommendedName>
</protein>
<keyword evidence="5 6" id="KW-0804">Transcription</keyword>
<dbReference type="Pfam" id="PF20772">
    <property type="entry name" value="TACO1_YebC_N"/>
    <property type="match status" value="1"/>
</dbReference>
<evidence type="ECO:0000256" key="2">
    <source>
        <dbReference type="ARBA" id="ARBA00022490"/>
    </source>
</evidence>
<comment type="similarity">
    <text evidence="1 6">Belongs to the TACO1 family.</text>
</comment>
<feature type="domain" description="TACO1/YebC-like N-terminal" evidence="8">
    <location>
        <begin position="5"/>
        <end position="75"/>
    </location>
</feature>
<keyword evidence="2 6" id="KW-0963">Cytoplasm</keyword>
<dbReference type="InterPro" id="IPR026564">
    <property type="entry name" value="Transcrip_reg_TACO1-like_dom3"/>
</dbReference>
<dbReference type="Gene3D" id="1.10.10.200">
    <property type="match status" value="1"/>
</dbReference>
<dbReference type="Pfam" id="PF01709">
    <property type="entry name" value="Transcrip_reg"/>
    <property type="match status" value="1"/>
</dbReference>
<evidence type="ECO:0000256" key="6">
    <source>
        <dbReference type="HAMAP-Rule" id="MF_00693"/>
    </source>
</evidence>
<evidence type="ECO:0000259" key="7">
    <source>
        <dbReference type="Pfam" id="PF01709"/>
    </source>
</evidence>
<evidence type="ECO:0000256" key="5">
    <source>
        <dbReference type="ARBA" id="ARBA00023163"/>
    </source>
</evidence>
<organism evidence="9 10">
    <name type="scientific">Candidatus Haliotispira prima</name>
    <dbReference type="NCBI Taxonomy" id="3034016"/>
    <lineage>
        <taxon>Bacteria</taxon>
        <taxon>Pseudomonadati</taxon>
        <taxon>Spirochaetota</taxon>
        <taxon>Spirochaetia</taxon>
        <taxon>Spirochaetales</taxon>
        <taxon>Spirochaetaceae</taxon>
        <taxon>Candidatus Haliotispira</taxon>
    </lineage>
</organism>
<reference evidence="9 10" key="1">
    <citation type="submission" date="2023-04" db="EMBL/GenBank/DDBJ databases">
        <title>Spirochaete genome identified in red abalone sample constitutes a novel genus.</title>
        <authorList>
            <person name="Sharma S.P."/>
            <person name="Purcell C.M."/>
            <person name="Hyde J.R."/>
            <person name="Severin A.J."/>
        </authorList>
    </citation>
    <scope>NUCLEOTIDE SEQUENCE [LARGE SCALE GENOMIC DNA]</scope>
    <source>
        <strain evidence="9 10">SP-2023</strain>
    </source>
</reference>
<dbReference type="InterPro" id="IPR029072">
    <property type="entry name" value="YebC-like"/>
</dbReference>
<accession>A0ABY8MI05</accession>
<dbReference type="HAMAP" id="MF_00693">
    <property type="entry name" value="Transcrip_reg_TACO1"/>
    <property type="match status" value="1"/>
</dbReference>
<evidence type="ECO:0000256" key="3">
    <source>
        <dbReference type="ARBA" id="ARBA00023015"/>
    </source>
</evidence>